<dbReference type="Pfam" id="PF08241">
    <property type="entry name" value="Methyltransf_11"/>
    <property type="match status" value="1"/>
</dbReference>
<feature type="domain" description="Methyltransferase type 11" evidence="2">
    <location>
        <begin position="58"/>
        <end position="130"/>
    </location>
</feature>
<evidence type="ECO:0000256" key="1">
    <source>
        <dbReference type="SAM" id="MobiDB-lite"/>
    </source>
</evidence>
<dbReference type="SUPFAM" id="SSF53335">
    <property type="entry name" value="S-adenosyl-L-methionine-dependent methyltransferases"/>
    <property type="match status" value="1"/>
</dbReference>
<protein>
    <submittedName>
        <fullName evidence="3">Methyltransferase domain-containing protein</fullName>
    </submittedName>
</protein>
<name>A0A857C8F9_9HYPH</name>
<dbReference type="InterPro" id="IPR029063">
    <property type="entry name" value="SAM-dependent_MTases_sf"/>
</dbReference>
<evidence type="ECO:0000313" key="4">
    <source>
        <dbReference type="Proteomes" id="UP000435648"/>
    </source>
</evidence>
<dbReference type="KEGG" id="siw:GH266_12005"/>
<feature type="region of interest" description="Disordered" evidence="1">
    <location>
        <begin position="246"/>
        <end position="284"/>
    </location>
</feature>
<dbReference type="GO" id="GO:0032259">
    <property type="term" value="P:methylation"/>
    <property type="evidence" value="ECO:0007669"/>
    <property type="project" value="UniProtKB-KW"/>
</dbReference>
<proteinExistence type="predicted"/>
<dbReference type="OrthoDB" id="9800231at2"/>
<accession>A0A857C8F9</accession>
<dbReference type="GO" id="GO:0008757">
    <property type="term" value="F:S-adenosylmethionine-dependent methyltransferase activity"/>
    <property type="evidence" value="ECO:0007669"/>
    <property type="project" value="InterPro"/>
</dbReference>
<keyword evidence="3" id="KW-0808">Transferase</keyword>
<dbReference type="Proteomes" id="UP000435648">
    <property type="component" value="Chromosome"/>
</dbReference>
<keyword evidence="3" id="KW-0489">Methyltransferase</keyword>
<evidence type="ECO:0000259" key="2">
    <source>
        <dbReference type="Pfam" id="PF08241"/>
    </source>
</evidence>
<sequence length="284" mass="31246">MYLDVQHQRTFYDLPLGRMMRVLVGARIRARWPDLKGRSLLGVGYAAPYMRPYLEEAERCIAAMPAAQGVVAWPRGGRNSATLVDETELPFPDHVFDNVLVVHCLDHCGDAEALLREIWRVLVPGGRMIVVVANRRGLWARSEISPFGYGRPFSRGQIEGLLRACQFRPSGSDEALCLPPTRSRLVLRSAPAWDRIGRRLWPAFAGLLVIEAEKQMFRGAPAGGETRLMKALRPVFVPEGAAPGMNGRAGSGFRRSGFGRSGLTSVSAGTGPVRRSGSRPTRAR</sequence>
<dbReference type="CDD" id="cd02440">
    <property type="entry name" value="AdoMet_MTases"/>
    <property type="match status" value="1"/>
</dbReference>
<dbReference type="Gene3D" id="3.40.50.150">
    <property type="entry name" value="Vaccinia Virus protein VP39"/>
    <property type="match status" value="1"/>
</dbReference>
<dbReference type="RefSeq" id="WP_158194116.1">
    <property type="nucleotide sequence ID" value="NZ_CP046908.1"/>
</dbReference>
<reference evidence="3 4" key="1">
    <citation type="submission" date="2019-12" db="EMBL/GenBank/DDBJ databases">
        <title>The genome of Stappia indica PHM037.</title>
        <authorList>
            <person name="Kacar D."/>
            <person name="Galan B."/>
            <person name="Canedo L."/>
            <person name="Rodriguez P."/>
            <person name="de la Calle F."/>
            <person name="Garcia J.L."/>
        </authorList>
    </citation>
    <scope>NUCLEOTIDE SEQUENCE [LARGE SCALE GENOMIC DNA]</scope>
    <source>
        <strain evidence="3 4">PHM037</strain>
    </source>
</reference>
<feature type="compositionally biased region" description="Low complexity" evidence="1">
    <location>
        <begin position="251"/>
        <end position="262"/>
    </location>
</feature>
<dbReference type="InterPro" id="IPR013216">
    <property type="entry name" value="Methyltransf_11"/>
</dbReference>
<organism evidence="3 4">
    <name type="scientific">Stappia indica</name>
    <dbReference type="NCBI Taxonomy" id="538381"/>
    <lineage>
        <taxon>Bacteria</taxon>
        <taxon>Pseudomonadati</taxon>
        <taxon>Pseudomonadota</taxon>
        <taxon>Alphaproteobacteria</taxon>
        <taxon>Hyphomicrobiales</taxon>
        <taxon>Stappiaceae</taxon>
        <taxon>Stappia</taxon>
    </lineage>
</organism>
<dbReference type="AlphaFoldDB" id="A0A857C8F9"/>
<dbReference type="EMBL" id="CP046908">
    <property type="protein sequence ID" value="QGZ35165.1"/>
    <property type="molecule type" value="Genomic_DNA"/>
</dbReference>
<evidence type="ECO:0000313" key="3">
    <source>
        <dbReference type="EMBL" id="QGZ35165.1"/>
    </source>
</evidence>
<gene>
    <name evidence="3" type="ORF">GH266_12005</name>
</gene>